<gene>
    <name evidence="12" type="primary">nth2</name>
    <name evidence="12" type="ordered locus">COPRO5265_1034</name>
</gene>
<dbReference type="InterPro" id="IPR004035">
    <property type="entry name" value="Endouclease-III_FeS-bd_BS"/>
</dbReference>
<evidence type="ECO:0000313" key="13">
    <source>
        <dbReference type="Proteomes" id="UP000001732"/>
    </source>
</evidence>
<evidence type="ECO:0000256" key="2">
    <source>
        <dbReference type="ARBA" id="ARBA00008343"/>
    </source>
</evidence>
<dbReference type="GO" id="GO:0000703">
    <property type="term" value="F:oxidized pyrimidine nucleobase lesion DNA N-glycosylase activity"/>
    <property type="evidence" value="ECO:0007669"/>
    <property type="project" value="TreeGrafter"/>
</dbReference>
<proteinExistence type="inferred from homology"/>
<name>B5Y9A4_COPPD</name>
<dbReference type="GO" id="GO:0051539">
    <property type="term" value="F:4 iron, 4 sulfur cluster binding"/>
    <property type="evidence" value="ECO:0007669"/>
    <property type="project" value="InterPro"/>
</dbReference>
<dbReference type="SMART" id="SM00525">
    <property type="entry name" value="FES"/>
    <property type="match status" value="1"/>
</dbReference>
<keyword evidence="9 12" id="KW-0456">Lyase</keyword>
<dbReference type="AlphaFoldDB" id="B5Y9A4"/>
<evidence type="ECO:0000256" key="7">
    <source>
        <dbReference type="ARBA" id="ARBA00023014"/>
    </source>
</evidence>
<dbReference type="InterPro" id="IPR011257">
    <property type="entry name" value="DNA_glycosylase"/>
</dbReference>
<dbReference type="Gene3D" id="1.10.340.30">
    <property type="entry name" value="Hypothetical protein, domain 2"/>
    <property type="match status" value="1"/>
</dbReference>
<dbReference type="EMBL" id="CP001145">
    <property type="protein sequence ID" value="ACI17133.1"/>
    <property type="molecule type" value="Genomic_DNA"/>
</dbReference>
<evidence type="ECO:0000259" key="11">
    <source>
        <dbReference type="SMART" id="SM00478"/>
    </source>
</evidence>
<dbReference type="PROSITE" id="PS00764">
    <property type="entry name" value="ENDONUCLEASE_III_1"/>
    <property type="match status" value="1"/>
</dbReference>
<dbReference type="eggNOG" id="COG0177">
    <property type="taxonomic scope" value="Bacteria"/>
</dbReference>
<dbReference type="SUPFAM" id="SSF48150">
    <property type="entry name" value="DNA-glycosylase"/>
    <property type="match status" value="1"/>
</dbReference>
<keyword evidence="4" id="KW-0227">DNA damage</keyword>
<evidence type="ECO:0000256" key="5">
    <source>
        <dbReference type="ARBA" id="ARBA00022801"/>
    </source>
</evidence>
<reference evidence="13" key="1">
    <citation type="submission" date="2008-08" db="EMBL/GenBank/DDBJ databases">
        <title>The complete genome sequence of Coprothermobacter proteolyticus strain ATCC 5245 / DSM 5265 / BT.</title>
        <authorList>
            <person name="Dodson R.J."/>
            <person name="Durkin A.S."/>
            <person name="Wu M."/>
            <person name="Eisen J."/>
            <person name="Sutton G."/>
        </authorList>
    </citation>
    <scope>NUCLEOTIDE SEQUENCE [LARGE SCALE GENOMIC DNA]</scope>
    <source>
        <strain evidence="13">ATCC 35245 / DSM 5265 / OCM 4 / BT</strain>
    </source>
</reference>
<dbReference type="Gene3D" id="1.10.1670.10">
    <property type="entry name" value="Helix-hairpin-Helix base-excision DNA repair enzymes (C-terminal)"/>
    <property type="match status" value="1"/>
</dbReference>
<dbReference type="InterPro" id="IPR003651">
    <property type="entry name" value="Endonuclease3_FeS-loop_motif"/>
</dbReference>
<comment type="cofactor">
    <cofactor evidence="1">
        <name>[4Fe-4S] cluster</name>
        <dbReference type="ChEBI" id="CHEBI:49883"/>
    </cofactor>
</comment>
<accession>B5Y9A4</accession>
<keyword evidence="13" id="KW-1185">Reference proteome</keyword>
<dbReference type="PANTHER" id="PTHR43286:SF1">
    <property type="entry name" value="ENDONUCLEASE III-LIKE PROTEIN 1"/>
    <property type="match status" value="1"/>
</dbReference>
<dbReference type="SMART" id="SM00478">
    <property type="entry name" value="ENDO3c"/>
    <property type="match status" value="1"/>
</dbReference>
<keyword evidence="8" id="KW-0234">DNA repair</keyword>
<keyword evidence="12" id="KW-0255">Endonuclease</keyword>
<dbReference type="Proteomes" id="UP000001732">
    <property type="component" value="Chromosome"/>
</dbReference>
<dbReference type="Pfam" id="PF00730">
    <property type="entry name" value="HhH-GPD"/>
    <property type="match status" value="1"/>
</dbReference>
<evidence type="ECO:0000313" key="12">
    <source>
        <dbReference type="EMBL" id="ACI17133.1"/>
    </source>
</evidence>
<evidence type="ECO:0000256" key="8">
    <source>
        <dbReference type="ARBA" id="ARBA00023204"/>
    </source>
</evidence>
<dbReference type="GO" id="GO:0006289">
    <property type="term" value="P:nucleotide-excision repair"/>
    <property type="evidence" value="ECO:0007669"/>
    <property type="project" value="TreeGrafter"/>
</dbReference>
<dbReference type="STRING" id="309798.COPRO5265_1034"/>
<dbReference type="KEGG" id="cpo:COPRO5265_1034"/>
<sequence length="209" mass="23921">MHIHKRFAPPQEVVHLLAQTYTFDPYAKNDPTRVLLSCILSARTKDEITYPTADRLFSFYPTPLSLCQAHLTDLENILKPVGFYRQKAKYVRDAACYIEKWGVPKTTKQLTQVPGIGPKCAAIVRAFGWGIPDIAVDAHVQRISKRLGWTEEKDDHLRTQTKLKTLLPIHEWVYVNHLLVSLGRHVCRPQRPLCHQCVLNSLCPYPSNP</sequence>
<comment type="similarity">
    <text evidence="2">Belongs to the Nth/MutY family.</text>
</comment>
<dbReference type="InterPro" id="IPR003265">
    <property type="entry name" value="HhH-GPD_domain"/>
</dbReference>
<protein>
    <submittedName>
        <fullName evidence="12">Endonuclease III</fullName>
        <ecNumber evidence="12">4.2.99.18</ecNumber>
    </submittedName>
</protein>
<keyword evidence="12" id="KW-0540">Nuclease</keyword>
<reference evidence="12 13" key="2">
    <citation type="journal article" date="2014" name="Genome Announc.">
        <title>Complete Genome Sequence of Coprothermobacter proteolyticus DSM 5265.</title>
        <authorList>
            <person name="Alexiev A."/>
            <person name="Coil D.A."/>
            <person name="Badger J.H."/>
            <person name="Enticknap J."/>
            <person name="Ward N."/>
            <person name="Robb F.T."/>
            <person name="Eisen J.A."/>
        </authorList>
    </citation>
    <scope>NUCLEOTIDE SEQUENCE [LARGE SCALE GENOMIC DNA]</scope>
    <source>
        <strain evidence="13">ATCC 35245 / DSM 5265 / OCM 4 / BT</strain>
    </source>
</reference>
<dbReference type="InterPro" id="IPR023170">
    <property type="entry name" value="HhH_base_excis_C"/>
</dbReference>
<evidence type="ECO:0000256" key="4">
    <source>
        <dbReference type="ARBA" id="ARBA00022763"/>
    </source>
</evidence>
<evidence type="ECO:0000256" key="6">
    <source>
        <dbReference type="ARBA" id="ARBA00023004"/>
    </source>
</evidence>
<evidence type="ECO:0000256" key="10">
    <source>
        <dbReference type="ARBA" id="ARBA00023295"/>
    </source>
</evidence>
<keyword evidence="7" id="KW-0411">Iron-sulfur</keyword>
<feature type="domain" description="HhH-GPD" evidence="11">
    <location>
        <begin position="40"/>
        <end position="185"/>
    </location>
</feature>
<keyword evidence="10" id="KW-0326">Glycosidase</keyword>
<keyword evidence="5" id="KW-0378">Hydrolase</keyword>
<keyword evidence="6" id="KW-0408">Iron</keyword>
<dbReference type="GO" id="GO:0046872">
    <property type="term" value="F:metal ion binding"/>
    <property type="evidence" value="ECO:0007669"/>
    <property type="project" value="UniProtKB-KW"/>
</dbReference>
<evidence type="ECO:0000256" key="9">
    <source>
        <dbReference type="ARBA" id="ARBA00023239"/>
    </source>
</evidence>
<dbReference type="GO" id="GO:0006285">
    <property type="term" value="P:base-excision repair, AP site formation"/>
    <property type="evidence" value="ECO:0007669"/>
    <property type="project" value="TreeGrafter"/>
</dbReference>
<dbReference type="CDD" id="cd00056">
    <property type="entry name" value="ENDO3c"/>
    <property type="match status" value="1"/>
</dbReference>
<dbReference type="GO" id="GO:0140078">
    <property type="term" value="F:class I DNA-(apurinic or apyrimidinic site) endonuclease activity"/>
    <property type="evidence" value="ECO:0007669"/>
    <property type="project" value="UniProtKB-EC"/>
</dbReference>
<dbReference type="PANTHER" id="PTHR43286">
    <property type="entry name" value="ENDONUCLEASE III-LIKE PROTEIN 1"/>
    <property type="match status" value="1"/>
</dbReference>
<evidence type="ECO:0000256" key="3">
    <source>
        <dbReference type="ARBA" id="ARBA00022723"/>
    </source>
</evidence>
<dbReference type="PIRSF" id="PIRSF001435">
    <property type="entry name" value="Nth"/>
    <property type="match status" value="1"/>
</dbReference>
<evidence type="ECO:0000256" key="1">
    <source>
        <dbReference type="ARBA" id="ARBA00001966"/>
    </source>
</evidence>
<organism evidence="12 13">
    <name type="scientific">Coprothermobacter proteolyticus (strain ATCC 35245 / DSM 5265 / OCM 4 / BT)</name>
    <dbReference type="NCBI Taxonomy" id="309798"/>
    <lineage>
        <taxon>Bacteria</taxon>
        <taxon>Pseudomonadati</taxon>
        <taxon>Coprothermobacterota</taxon>
        <taxon>Coprothermobacteria</taxon>
        <taxon>Coprothermobacterales</taxon>
        <taxon>Coprothermobacteraceae</taxon>
        <taxon>Coprothermobacter</taxon>
    </lineage>
</organism>
<dbReference type="EC" id="4.2.99.18" evidence="12"/>
<keyword evidence="3" id="KW-0479">Metal-binding</keyword>